<evidence type="ECO:0000256" key="2">
    <source>
        <dbReference type="ARBA" id="ARBA00022980"/>
    </source>
</evidence>
<keyword evidence="2" id="KW-0689">Ribosomal protein</keyword>
<dbReference type="InterPro" id="IPR018261">
    <property type="entry name" value="Ribosomal_bL27_CS"/>
</dbReference>
<reference evidence="6 7" key="1">
    <citation type="submission" date="2018-08" db="EMBL/GenBank/DDBJ databases">
        <title>Aphanomyces genome sequencing and annotation.</title>
        <authorList>
            <person name="Minardi D."/>
            <person name="Oidtmann B."/>
            <person name="Van Der Giezen M."/>
            <person name="Studholme D.J."/>
        </authorList>
    </citation>
    <scope>NUCLEOTIDE SEQUENCE [LARGE SCALE GENOMIC DNA]</scope>
    <source>
        <strain evidence="6 7">Kv</strain>
    </source>
</reference>
<dbReference type="NCBIfam" id="TIGR00062">
    <property type="entry name" value="L27"/>
    <property type="match status" value="1"/>
</dbReference>
<evidence type="ECO:0000256" key="1">
    <source>
        <dbReference type="ARBA" id="ARBA00010797"/>
    </source>
</evidence>
<evidence type="ECO:0000256" key="4">
    <source>
        <dbReference type="ARBA" id="ARBA00035428"/>
    </source>
</evidence>
<dbReference type="InterPro" id="IPR001684">
    <property type="entry name" value="Ribosomal_bL27"/>
</dbReference>
<gene>
    <name evidence="6" type="ORF">DYB36_003380</name>
</gene>
<sequence length="198" mass="21716">MSTTSLLSTLPEPFINGSITYLVLTIVTIVVGLFARVTGKVDKEHASIFILFSAMTGFCLWIFCIMSLAFFRSLSLASPFMPTQFVRHASKKSGGSTKNGRDSVSKRLGVKKFGGEAVISGNIIIRQRGTKVHAGKGVGIGRDHTLFATRDGFVRFWWNEPKKCQEVSVNQNRERQRRVVASTPAIISPPAEPLVQSA</sequence>
<dbReference type="GO" id="GO:0003735">
    <property type="term" value="F:structural constituent of ribosome"/>
    <property type="evidence" value="ECO:0007669"/>
    <property type="project" value="InterPro"/>
</dbReference>
<evidence type="ECO:0000313" key="7">
    <source>
        <dbReference type="Proteomes" id="UP000265427"/>
    </source>
</evidence>
<feature type="transmembrane region" description="Helical" evidence="5">
    <location>
        <begin position="47"/>
        <end position="71"/>
    </location>
</feature>
<dbReference type="PANTHER" id="PTHR15893">
    <property type="entry name" value="RIBOSOMAL PROTEIN L27"/>
    <property type="match status" value="1"/>
</dbReference>
<dbReference type="FunFam" id="2.40.50.100:FF:000020">
    <property type="entry name" value="50S ribosomal protein L27"/>
    <property type="match status" value="1"/>
</dbReference>
<proteinExistence type="inferred from homology"/>
<dbReference type="GO" id="GO:0005762">
    <property type="term" value="C:mitochondrial large ribosomal subunit"/>
    <property type="evidence" value="ECO:0007669"/>
    <property type="project" value="TreeGrafter"/>
</dbReference>
<dbReference type="EMBL" id="QUSZ01006329">
    <property type="protein sequence ID" value="RHY06131.1"/>
    <property type="molecule type" value="Genomic_DNA"/>
</dbReference>
<dbReference type="AlphaFoldDB" id="A0A397AKZ6"/>
<organism evidence="6 7">
    <name type="scientific">Aphanomyces astaci</name>
    <name type="common">Crayfish plague agent</name>
    <dbReference type="NCBI Taxonomy" id="112090"/>
    <lineage>
        <taxon>Eukaryota</taxon>
        <taxon>Sar</taxon>
        <taxon>Stramenopiles</taxon>
        <taxon>Oomycota</taxon>
        <taxon>Saprolegniomycetes</taxon>
        <taxon>Saprolegniales</taxon>
        <taxon>Verrucalvaceae</taxon>
        <taxon>Aphanomyces</taxon>
    </lineage>
</organism>
<dbReference type="HAMAP" id="MF_00539">
    <property type="entry name" value="Ribosomal_bL27"/>
    <property type="match status" value="1"/>
</dbReference>
<dbReference type="VEuPathDB" id="FungiDB:H257_06086"/>
<dbReference type="PANTHER" id="PTHR15893:SF0">
    <property type="entry name" value="LARGE RIBOSOMAL SUBUNIT PROTEIN BL27M"/>
    <property type="match status" value="1"/>
</dbReference>
<evidence type="ECO:0000256" key="5">
    <source>
        <dbReference type="SAM" id="Phobius"/>
    </source>
</evidence>
<keyword evidence="5" id="KW-0812">Transmembrane</keyword>
<protein>
    <recommendedName>
        <fullName evidence="4">50S ribosomal protein L27, chloroplastic</fullName>
    </recommendedName>
</protein>
<dbReference type="GO" id="GO:0006412">
    <property type="term" value="P:translation"/>
    <property type="evidence" value="ECO:0007669"/>
    <property type="project" value="InterPro"/>
</dbReference>
<dbReference type="SUPFAM" id="SSF110324">
    <property type="entry name" value="Ribosomal L27 protein-like"/>
    <property type="match status" value="1"/>
</dbReference>
<dbReference type="VEuPathDB" id="FungiDB:H257_06087"/>
<accession>A0A397AKZ6</accession>
<dbReference type="PRINTS" id="PR00063">
    <property type="entry name" value="RIBOSOMALL27"/>
</dbReference>
<feature type="transmembrane region" description="Helical" evidence="5">
    <location>
        <begin position="14"/>
        <end position="35"/>
    </location>
</feature>
<name>A0A397AKZ6_APHAT</name>
<dbReference type="Proteomes" id="UP000265427">
    <property type="component" value="Unassembled WGS sequence"/>
</dbReference>
<evidence type="ECO:0000256" key="3">
    <source>
        <dbReference type="ARBA" id="ARBA00023274"/>
    </source>
</evidence>
<dbReference type="Pfam" id="PF01016">
    <property type="entry name" value="Ribosomal_L27"/>
    <property type="match status" value="1"/>
</dbReference>
<keyword evidence="5" id="KW-1133">Transmembrane helix</keyword>
<keyword evidence="5" id="KW-0472">Membrane</keyword>
<dbReference type="Gene3D" id="2.40.50.100">
    <property type="match status" value="1"/>
</dbReference>
<comment type="similarity">
    <text evidence="1">Belongs to the bacterial ribosomal protein bL27 family.</text>
</comment>
<keyword evidence="3" id="KW-0687">Ribonucleoprotein</keyword>
<comment type="caution">
    <text evidence="6">The sequence shown here is derived from an EMBL/GenBank/DDBJ whole genome shotgun (WGS) entry which is preliminary data.</text>
</comment>
<dbReference type="PROSITE" id="PS00831">
    <property type="entry name" value="RIBOSOMAL_L27"/>
    <property type="match status" value="1"/>
</dbReference>
<evidence type="ECO:0000313" key="6">
    <source>
        <dbReference type="EMBL" id="RHY06131.1"/>
    </source>
</evidence>